<proteinExistence type="inferred from homology"/>
<comment type="similarity">
    <text evidence="1">Belongs to the CDPS family.</text>
</comment>
<dbReference type="Pfam" id="PF16715">
    <property type="entry name" value="CDPS"/>
    <property type="match status" value="1"/>
</dbReference>
<dbReference type="Proteomes" id="UP001500994">
    <property type="component" value="Unassembled WGS sequence"/>
</dbReference>
<comment type="caution">
    <text evidence="4">The sequence shown here is derived from an EMBL/GenBank/DDBJ whole genome shotgun (WGS) entry which is preliminary data.</text>
</comment>
<evidence type="ECO:0000256" key="1">
    <source>
        <dbReference type="ARBA" id="ARBA00006034"/>
    </source>
</evidence>
<reference evidence="5" key="1">
    <citation type="journal article" date="2019" name="Int. J. Syst. Evol. Microbiol.">
        <title>The Global Catalogue of Microorganisms (GCM) 10K type strain sequencing project: providing services to taxonomists for standard genome sequencing and annotation.</title>
        <authorList>
            <consortium name="The Broad Institute Genomics Platform"/>
            <consortium name="The Broad Institute Genome Sequencing Center for Infectious Disease"/>
            <person name="Wu L."/>
            <person name="Ma J."/>
        </authorList>
    </citation>
    <scope>NUCLEOTIDE SEQUENCE [LARGE SCALE GENOMIC DNA]</scope>
    <source>
        <strain evidence="5">JCM 16374</strain>
    </source>
</reference>
<keyword evidence="2" id="KW-0808">Transferase</keyword>
<sequence>METLVDWACTHFKTVDVVVPGYEAAHTLTAAGVKVPEAVHRTRRALSRLRVPARRALSRAGYRHSEQHVHTWTQLANRAPYTASRMRAETAYRDGSALRRAVRHTARSAIQHAAGGQEPTEQQIDQAVDYVLAELPLVTDAPVVFNTKTSVFVYHRRIDIIEPLLSGEASSLRPADGQGCAVVTVNRVRHVISPRVHAGQGARWCRVGYAPQASEVLRRHGPLHAPDRSHREVFS</sequence>
<evidence type="ECO:0000256" key="3">
    <source>
        <dbReference type="ARBA" id="ARBA00030771"/>
    </source>
</evidence>
<dbReference type="Gene3D" id="3.40.50.11710">
    <property type="entry name" value="Cyclodipeptide synthase"/>
    <property type="match status" value="1"/>
</dbReference>
<protein>
    <recommendedName>
        <fullName evidence="3">Cyclodipeptide synthase</fullName>
    </recommendedName>
</protein>
<keyword evidence="5" id="KW-1185">Reference proteome</keyword>
<evidence type="ECO:0000313" key="4">
    <source>
        <dbReference type="EMBL" id="GAA2693226.1"/>
    </source>
</evidence>
<evidence type="ECO:0000313" key="5">
    <source>
        <dbReference type="Proteomes" id="UP001500994"/>
    </source>
</evidence>
<dbReference type="EMBL" id="BAAARK010000065">
    <property type="protein sequence ID" value="GAA2693226.1"/>
    <property type="molecule type" value="Genomic_DNA"/>
</dbReference>
<dbReference type="InterPro" id="IPR030903">
    <property type="entry name" value="CDPS"/>
</dbReference>
<name>A0ABP6FL79_9ACTN</name>
<accession>A0ABP6FL79</accession>
<dbReference type="InterPro" id="IPR038622">
    <property type="entry name" value="CDPS_sf"/>
</dbReference>
<evidence type="ECO:0000256" key="2">
    <source>
        <dbReference type="ARBA" id="ARBA00022679"/>
    </source>
</evidence>
<organism evidence="4 5">
    <name type="scientific">Streptomyces lunalinharesii</name>
    <dbReference type="NCBI Taxonomy" id="333384"/>
    <lineage>
        <taxon>Bacteria</taxon>
        <taxon>Bacillati</taxon>
        <taxon>Actinomycetota</taxon>
        <taxon>Actinomycetes</taxon>
        <taxon>Kitasatosporales</taxon>
        <taxon>Streptomycetaceae</taxon>
        <taxon>Streptomyces</taxon>
    </lineage>
</organism>
<dbReference type="NCBIfam" id="TIGR04539">
    <property type="entry name" value="tRNA_cyclodipep"/>
    <property type="match status" value="1"/>
</dbReference>
<gene>
    <name evidence="4" type="ORF">GCM10009864_79980</name>
</gene>